<keyword evidence="5" id="KW-0732">Signal</keyword>
<evidence type="ECO:0000256" key="4">
    <source>
        <dbReference type="ARBA" id="ARBA00023284"/>
    </source>
</evidence>
<evidence type="ECO:0000313" key="7">
    <source>
        <dbReference type="EMBL" id="MFC0514616.1"/>
    </source>
</evidence>
<proteinExistence type="predicted"/>
<evidence type="ECO:0000313" key="8">
    <source>
        <dbReference type="Proteomes" id="UP001589828"/>
    </source>
</evidence>
<dbReference type="InterPro" id="IPR050553">
    <property type="entry name" value="Thioredoxin_ResA/DsbE_sf"/>
</dbReference>
<reference evidence="7 8" key="1">
    <citation type="submission" date="2024-09" db="EMBL/GenBank/DDBJ databases">
        <authorList>
            <person name="Sun Q."/>
            <person name="Mori K."/>
        </authorList>
    </citation>
    <scope>NUCLEOTIDE SEQUENCE [LARGE SCALE GENOMIC DNA]</scope>
    <source>
        <strain evidence="7 8">NCAIM B.02415</strain>
    </source>
</reference>
<evidence type="ECO:0000256" key="5">
    <source>
        <dbReference type="SAM" id="SignalP"/>
    </source>
</evidence>
<dbReference type="PANTHER" id="PTHR42852">
    <property type="entry name" value="THIOL:DISULFIDE INTERCHANGE PROTEIN DSBE"/>
    <property type="match status" value="1"/>
</dbReference>
<dbReference type="InterPro" id="IPR013766">
    <property type="entry name" value="Thioredoxin_domain"/>
</dbReference>
<evidence type="ECO:0000256" key="1">
    <source>
        <dbReference type="ARBA" id="ARBA00004196"/>
    </source>
</evidence>
<dbReference type="PROSITE" id="PS00194">
    <property type="entry name" value="THIOREDOXIN_1"/>
    <property type="match status" value="1"/>
</dbReference>
<organism evidence="7 8">
    <name type="scientific">Mucilaginibacter angelicae</name>
    <dbReference type="NCBI Taxonomy" id="869718"/>
    <lineage>
        <taxon>Bacteria</taxon>
        <taxon>Pseudomonadati</taxon>
        <taxon>Bacteroidota</taxon>
        <taxon>Sphingobacteriia</taxon>
        <taxon>Sphingobacteriales</taxon>
        <taxon>Sphingobacteriaceae</taxon>
        <taxon>Mucilaginibacter</taxon>
    </lineage>
</organism>
<gene>
    <name evidence="7" type="ORF">ACFFGT_10405</name>
</gene>
<keyword evidence="4" id="KW-0676">Redox-active center</keyword>
<keyword evidence="8" id="KW-1185">Reference proteome</keyword>
<protein>
    <submittedName>
        <fullName evidence="7">TlpA family protein disulfide reductase</fullName>
    </submittedName>
</protein>
<dbReference type="SUPFAM" id="SSF52833">
    <property type="entry name" value="Thioredoxin-like"/>
    <property type="match status" value="1"/>
</dbReference>
<keyword evidence="2" id="KW-0201">Cytochrome c-type biogenesis</keyword>
<feature type="domain" description="Thioredoxin" evidence="6">
    <location>
        <begin position="330"/>
        <end position="472"/>
    </location>
</feature>
<evidence type="ECO:0000259" key="6">
    <source>
        <dbReference type="PROSITE" id="PS51352"/>
    </source>
</evidence>
<keyword evidence="3" id="KW-1015">Disulfide bond</keyword>
<feature type="signal peptide" evidence="5">
    <location>
        <begin position="1"/>
        <end position="24"/>
    </location>
</feature>
<dbReference type="EMBL" id="JBHLTS010000021">
    <property type="protein sequence ID" value="MFC0514616.1"/>
    <property type="molecule type" value="Genomic_DNA"/>
</dbReference>
<evidence type="ECO:0000256" key="3">
    <source>
        <dbReference type="ARBA" id="ARBA00023157"/>
    </source>
</evidence>
<dbReference type="CDD" id="cd02966">
    <property type="entry name" value="TlpA_like_family"/>
    <property type="match status" value="1"/>
</dbReference>
<feature type="chain" id="PRO_5046201494" evidence="5">
    <location>
        <begin position="25"/>
        <end position="472"/>
    </location>
</feature>
<dbReference type="PANTHER" id="PTHR42852:SF6">
    <property type="entry name" value="THIOL:DISULFIDE INTERCHANGE PROTEIN DSBE"/>
    <property type="match status" value="1"/>
</dbReference>
<dbReference type="InterPro" id="IPR000866">
    <property type="entry name" value="AhpC/TSA"/>
</dbReference>
<accession>A0ABV6L5A5</accession>
<dbReference type="Gene3D" id="3.40.30.10">
    <property type="entry name" value="Glutaredoxin"/>
    <property type="match status" value="1"/>
</dbReference>
<name>A0ABV6L5A5_9SPHI</name>
<dbReference type="Proteomes" id="UP001589828">
    <property type="component" value="Unassembled WGS sequence"/>
</dbReference>
<dbReference type="Pfam" id="PF00578">
    <property type="entry name" value="AhpC-TSA"/>
    <property type="match status" value="1"/>
</dbReference>
<dbReference type="RefSeq" id="WP_377022460.1">
    <property type="nucleotide sequence ID" value="NZ_JBHLTS010000021.1"/>
</dbReference>
<evidence type="ECO:0000256" key="2">
    <source>
        <dbReference type="ARBA" id="ARBA00022748"/>
    </source>
</evidence>
<comment type="caution">
    <text evidence="7">The sequence shown here is derived from an EMBL/GenBank/DDBJ whole genome shotgun (WGS) entry which is preliminary data.</text>
</comment>
<dbReference type="InterPro" id="IPR017937">
    <property type="entry name" value="Thioredoxin_CS"/>
</dbReference>
<sequence>MDKQMKKMTLVTLTGLLVFSRLFAGQKAARIGGTADFLRTGDSVLVTVRQYTGRLDEIATTYTAYASGNRLALSIPARDQPQYIELLFPNKGRTFLGPVILFPGDDMVIEVKSGSFLFKGSSAVRFSAQQKLREISIRFSQQMRLRFTPATLPRIFDHIDSGAAAQLNYLETKKKQLGLRAFRLLANDVKAGATCSKLGYLNYTCMNKPPEVQETFKTAFVQYGKPLNSFPSFSPADSSGKPASGCSAELVYQQYLADSCVFQQKRFSIHDCYAYESGHFKGEIREQLVTALFITKRSSPGITVADITQALDYVKNPDFIKVLEKIRATNTTGAAAPDFTLPDTANTPVNLKDYRGKLIVLDFWFTGCGACKAMAPRMQAIEKKYANRPVVFITICIDKKRAQWLATLKTNEYTSPLSLNLYTDGKGNEHRVIRDYDVRGYPTFVLIDKDGKLAPKPGLEEEEMSKLIDSYL</sequence>
<comment type="subcellular location">
    <subcellularLocation>
        <location evidence="1">Cell envelope</location>
    </subcellularLocation>
</comment>
<dbReference type="PROSITE" id="PS51352">
    <property type="entry name" value="THIOREDOXIN_2"/>
    <property type="match status" value="1"/>
</dbReference>
<dbReference type="InterPro" id="IPR036249">
    <property type="entry name" value="Thioredoxin-like_sf"/>
</dbReference>